<dbReference type="Proteomes" id="UP000011115">
    <property type="component" value="Unassembled WGS sequence"/>
</dbReference>
<dbReference type="AlphaFoldDB" id="M1DK29"/>
<protein>
    <submittedName>
        <fullName evidence="1">Uncharacterized protein</fullName>
    </submittedName>
</protein>
<dbReference type="InParanoid" id="M1DK29"/>
<reference evidence="1" key="2">
    <citation type="submission" date="2015-06" db="UniProtKB">
        <authorList>
            <consortium name="EnsemblPlants"/>
        </authorList>
    </citation>
    <scope>IDENTIFICATION</scope>
    <source>
        <strain evidence="1">DM1-3 516 R44</strain>
    </source>
</reference>
<evidence type="ECO:0000313" key="2">
    <source>
        <dbReference type="Proteomes" id="UP000011115"/>
    </source>
</evidence>
<accession>M1DK29</accession>
<dbReference type="Gramene" id="PGSC0003DMT400090295">
    <property type="protein sequence ID" value="PGSC0003DMT400090295"/>
    <property type="gene ID" value="PGSC0003DMG400039866"/>
</dbReference>
<keyword evidence="2" id="KW-1185">Reference proteome</keyword>
<name>M1DK29_SOLTU</name>
<proteinExistence type="predicted"/>
<evidence type="ECO:0000313" key="1">
    <source>
        <dbReference type="EnsemblPlants" id="PGSC0003DMT400090295"/>
    </source>
</evidence>
<dbReference type="EnsemblPlants" id="PGSC0003DMT400090295">
    <property type="protein sequence ID" value="PGSC0003DMT400090295"/>
    <property type="gene ID" value="PGSC0003DMG400039866"/>
</dbReference>
<dbReference type="HOGENOM" id="CLU_129007_1_1_1"/>
<organism evidence="1 2">
    <name type="scientific">Solanum tuberosum</name>
    <name type="common">Potato</name>
    <dbReference type="NCBI Taxonomy" id="4113"/>
    <lineage>
        <taxon>Eukaryota</taxon>
        <taxon>Viridiplantae</taxon>
        <taxon>Streptophyta</taxon>
        <taxon>Embryophyta</taxon>
        <taxon>Tracheophyta</taxon>
        <taxon>Spermatophyta</taxon>
        <taxon>Magnoliopsida</taxon>
        <taxon>eudicotyledons</taxon>
        <taxon>Gunneridae</taxon>
        <taxon>Pentapetalae</taxon>
        <taxon>asterids</taxon>
        <taxon>lamiids</taxon>
        <taxon>Solanales</taxon>
        <taxon>Solanaceae</taxon>
        <taxon>Solanoideae</taxon>
        <taxon>Solaneae</taxon>
        <taxon>Solanum</taxon>
    </lineage>
</organism>
<reference evidence="2" key="1">
    <citation type="journal article" date="2011" name="Nature">
        <title>Genome sequence and analysis of the tuber crop potato.</title>
        <authorList>
            <consortium name="The Potato Genome Sequencing Consortium"/>
        </authorList>
    </citation>
    <scope>NUCLEOTIDE SEQUENCE [LARGE SCALE GENOMIC DNA]</scope>
    <source>
        <strain evidence="2">cv. DM1-3 516 R44</strain>
    </source>
</reference>
<dbReference type="PaxDb" id="4113-PGSC0003DMT400090295"/>
<sequence>MIVSKSMPDHSASLIRIANQLGNSPFGVVHRRLAPSFNIVLLWVIGKHGSDSQNFSVMRRLLPFYADLILSFLAQHSGTKGEVRPFGDSPSGLDDP</sequence>